<proteinExistence type="predicted"/>
<evidence type="ECO:0000259" key="3">
    <source>
        <dbReference type="Pfam" id="PF00534"/>
    </source>
</evidence>
<keyword evidence="5" id="KW-1185">Reference proteome</keyword>
<evidence type="ECO:0000313" key="4">
    <source>
        <dbReference type="EMBL" id="EAR11139.1"/>
    </source>
</evidence>
<dbReference type="GO" id="GO:0016757">
    <property type="term" value="F:glycosyltransferase activity"/>
    <property type="evidence" value="ECO:0007669"/>
    <property type="project" value="UniProtKB-KW"/>
</dbReference>
<dbReference type="CDD" id="cd03801">
    <property type="entry name" value="GT4_PimA-like"/>
    <property type="match status" value="1"/>
</dbReference>
<protein>
    <submittedName>
        <fullName evidence="4">Glycosyltransferase</fullName>
    </submittedName>
</protein>
<dbReference type="PANTHER" id="PTHR12526:SF510">
    <property type="entry name" value="D-INOSITOL 3-PHOSPHATE GLYCOSYLTRANSFERASE"/>
    <property type="match status" value="1"/>
</dbReference>
<comment type="caution">
    <text evidence="4">The sequence shown here is derived from an EMBL/GenBank/DDBJ whole genome shotgun (WGS) entry which is preliminary data.</text>
</comment>
<dbReference type="STRING" id="314283.MED297_19667"/>
<feature type="domain" description="Glycosyl transferase family 1" evidence="3">
    <location>
        <begin position="183"/>
        <end position="349"/>
    </location>
</feature>
<dbReference type="HOGENOM" id="CLU_721211_0_0_6"/>
<sequence length="393" mass="44708">MKNNAILIMLHCEQDTGYAIASLERVFEKSALAAGFNIEDIYWSFSKVHKPGSNVFELKYDSIEDSHRFEKLHSEIRFTSILAFDMPFPNRIAKKARCLGIHAVISYWGASMSSINKGAKLFLKRLEWKIHERYAPIHFVFESQAMRETATLGRGIPEKRTSVVPLGVDIERFYPKDHDLYAHEQFNIPTNRKIIFYSGHMEERKGVRVLIEAMKNLESKKNLEPFHLLICGNKGTESEVFKPLYEALSVKDHITFGGYREDIPELMRSAFVGAIASTGWDSFTMSSVEMLASGLPLIVSELQGLKETIEPGVTGQYIQPGNAEELAEKLTYYVSNPEIYERHRKSARDRAISCFSKEKQITTLSDLIKSLLNQHSTVTEASKRTQLSQAEVD</sequence>
<dbReference type="Proteomes" id="UP000005953">
    <property type="component" value="Unassembled WGS sequence"/>
</dbReference>
<accession>A4B938</accession>
<reference evidence="4 5" key="1">
    <citation type="submission" date="2006-02" db="EMBL/GenBank/DDBJ databases">
        <authorList>
            <person name="Pinhassi J."/>
            <person name="Pedros-Alio C."/>
            <person name="Ferriera S."/>
            <person name="Johnson J."/>
            <person name="Kravitz S."/>
            <person name="Halpern A."/>
            <person name="Remington K."/>
            <person name="Beeson K."/>
            <person name="Tran B."/>
            <person name="Rogers Y.-H."/>
            <person name="Friedman R."/>
            <person name="Venter J.C."/>
        </authorList>
    </citation>
    <scope>NUCLEOTIDE SEQUENCE [LARGE SCALE GENOMIC DNA]</scope>
    <source>
        <strain evidence="4 5">MED297</strain>
    </source>
</reference>
<dbReference type="RefSeq" id="WP_008044589.1">
    <property type="nucleotide sequence ID" value="NZ_CH724151.1"/>
</dbReference>
<evidence type="ECO:0000256" key="2">
    <source>
        <dbReference type="ARBA" id="ARBA00022679"/>
    </source>
</evidence>
<dbReference type="Pfam" id="PF00534">
    <property type="entry name" value="Glycos_transf_1"/>
    <property type="match status" value="1"/>
</dbReference>
<gene>
    <name evidence="4" type="ORF">MED297_19667</name>
</gene>
<name>A4B938_9GAMM</name>
<dbReference type="Gene3D" id="3.40.50.2000">
    <property type="entry name" value="Glycogen Phosphorylase B"/>
    <property type="match status" value="2"/>
</dbReference>
<dbReference type="AlphaFoldDB" id="A4B938"/>
<dbReference type="OrthoDB" id="9804196at2"/>
<evidence type="ECO:0000313" key="5">
    <source>
        <dbReference type="Proteomes" id="UP000005953"/>
    </source>
</evidence>
<keyword evidence="1" id="KW-0328">Glycosyltransferase</keyword>
<dbReference type="PANTHER" id="PTHR12526">
    <property type="entry name" value="GLYCOSYLTRANSFERASE"/>
    <property type="match status" value="1"/>
</dbReference>
<dbReference type="EMBL" id="AAOE01000001">
    <property type="protein sequence ID" value="EAR11139.1"/>
    <property type="molecule type" value="Genomic_DNA"/>
</dbReference>
<dbReference type="SUPFAM" id="SSF53756">
    <property type="entry name" value="UDP-Glycosyltransferase/glycogen phosphorylase"/>
    <property type="match status" value="1"/>
</dbReference>
<evidence type="ECO:0000256" key="1">
    <source>
        <dbReference type="ARBA" id="ARBA00022676"/>
    </source>
</evidence>
<dbReference type="GO" id="GO:1901135">
    <property type="term" value="P:carbohydrate derivative metabolic process"/>
    <property type="evidence" value="ECO:0007669"/>
    <property type="project" value="UniProtKB-ARBA"/>
</dbReference>
<organism evidence="4 5">
    <name type="scientific">Reinekea blandensis MED297</name>
    <dbReference type="NCBI Taxonomy" id="314283"/>
    <lineage>
        <taxon>Bacteria</taxon>
        <taxon>Pseudomonadati</taxon>
        <taxon>Pseudomonadota</taxon>
        <taxon>Gammaproteobacteria</taxon>
        <taxon>Oceanospirillales</taxon>
        <taxon>Saccharospirillaceae</taxon>
        <taxon>Reinekea</taxon>
    </lineage>
</organism>
<dbReference type="InterPro" id="IPR001296">
    <property type="entry name" value="Glyco_trans_1"/>
</dbReference>
<keyword evidence="2 4" id="KW-0808">Transferase</keyword>